<name>A0ABW8RRK1_9BACI</name>
<sequence>MGTQFRRLKEEIESCRDEMVRLASDSTLANHQVLETSQRLDHLLNKFSHYKK</sequence>
<dbReference type="Pfam" id="PF09388">
    <property type="entry name" value="SpoOE-like"/>
    <property type="match status" value="1"/>
</dbReference>
<gene>
    <name evidence="1" type="ORF">ACJEBI_27350</name>
</gene>
<evidence type="ECO:0000313" key="1">
    <source>
        <dbReference type="EMBL" id="MFK9095157.1"/>
    </source>
</evidence>
<dbReference type="InterPro" id="IPR037208">
    <property type="entry name" value="Spo0E-like_sf"/>
</dbReference>
<dbReference type="Proteomes" id="UP001623041">
    <property type="component" value="Unassembled WGS sequence"/>
</dbReference>
<keyword evidence="2" id="KW-1185">Reference proteome</keyword>
<dbReference type="RefSeq" id="WP_406583561.1">
    <property type="nucleotide sequence ID" value="NZ_JBJHQH010000035.1"/>
</dbReference>
<accession>A0ABW8RRK1</accession>
<reference evidence="1 2" key="1">
    <citation type="submission" date="2024-11" db="EMBL/GenBank/DDBJ databases">
        <authorList>
            <person name="Lucas J.A."/>
        </authorList>
    </citation>
    <scope>NUCLEOTIDE SEQUENCE [LARGE SCALE GENOMIC DNA]</scope>
    <source>
        <strain evidence="1 2">Z 5.4</strain>
    </source>
</reference>
<proteinExistence type="predicted"/>
<dbReference type="SUPFAM" id="SSF140500">
    <property type="entry name" value="BAS1536-like"/>
    <property type="match status" value="1"/>
</dbReference>
<dbReference type="Gene3D" id="4.10.280.10">
    <property type="entry name" value="Helix-loop-helix DNA-binding domain"/>
    <property type="match status" value="1"/>
</dbReference>
<dbReference type="EMBL" id="JBJHQH010000035">
    <property type="protein sequence ID" value="MFK9095157.1"/>
    <property type="molecule type" value="Genomic_DNA"/>
</dbReference>
<organism evidence="1 2">
    <name type="scientific">Bacillus salipaludis</name>
    <dbReference type="NCBI Taxonomy" id="2547811"/>
    <lineage>
        <taxon>Bacteria</taxon>
        <taxon>Bacillati</taxon>
        <taxon>Bacillota</taxon>
        <taxon>Bacilli</taxon>
        <taxon>Bacillales</taxon>
        <taxon>Bacillaceae</taxon>
        <taxon>Bacillus</taxon>
    </lineage>
</organism>
<comment type="caution">
    <text evidence="1">The sequence shown here is derived from an EMBL/GenBank/DDBJ whole genome shotgun (WGS) entry which is preliminary data.</text>
</comment>
<evidence type="ECO:0000313" key="2">
    <source>
        <dbReference type="Proteomes" id="UP001623041"/>
    </source>
</evidence>
<dbReference type="InterPro" id="IPR018540">
    <property type="entry name" value="Spo0E-like"/>
</dbReference>
<dbReference type="InterPro" id="IPR036638">
    <property type="entry name" value="HLH_DNA-bd_sf"/>
</dbReference>
<protein>
    <submittedName>
        <fullName evidence="1">Spo0E family sporulation regulatory protein-aspartic acid phosphatase</fullName>
    </submittedName>
</protein>